<feature type="region of interest" description="Disordered" evidence="1">
    <location>
        <begin position="1"/>
        <end position="33"/>
    </location>
</feature>
<sequence>MLDRHVVAPQTWNCQSRHPSSPNWFRSPRSADL</sequence>
<dbReference type="AlphaFoldDB" id="A0A0A9M7Y6"/>
<proteinExistence type="predicted"/>
<reference evidence="2" key="1">
    <citation type="submission" date="2014-09" db="EMBL/GenBank/DDBJ databases">
        <authorList>
            <person name="Magalhaes I.L.F."/>
            <person name="Oliveira U."/>
            <person name="Santos F.R."/>
            <person name="Vidigal T.H.D.A."/>
            <person name="Brescovit A.D."/>
            <person name="Santos A.J."/>
        </authorList>
    </citation>
    <scope>NUCLEOTIDE SEQUENCE</scope>
    <source>
        <tissue evidence="2">Shoot tissue taken approximately 20 cm above the soil surface</tissue>
    </source>
</reference>
<accession>A0A0A9M7Y6</accession>
<feature type="compositionally biased region" description="Polar residues" evidence="1">
    <location>
        <begin position="10"/>
        <end position="24"/>
    </location>
</feature>
<evidence type="ECO:0000313" key="2">
    <source>
        <dbReference type="EMBL" id="JAD69050.1"/>
    </source>
</evidence>
<organism evidence="2">
    <name type="scientific">Arundo donax</name>
    <name type="common">Giant reed</name>
    <name type="synonym">Donax arundinaceus</name>
    <dbReference type="NCBI Taxonomy" id="35708"/>
    <lineage>
        <taxon>Eukaryota</taxon>
        <taxon>Viridiplantae</taxon>
        <taxon>Streptophyta</taxon>
        <taxon>Embryophyta</taxon>
        <taxon>Tracheophyta</taxon>
        <taxon>Spermatophyta</taxon>
        <taxon>Magnoliopsida</taxon>
        <taxon>Liliopsida</taxon>
        <taxon>Poales</taxon>
        <taxon>Poaceae</taxon>
        <taxon>PACMAD clade</taxon>
        <taxon>Arundinoideae</taxon>
        <taxon>Arundineae</taxon>
        <taxon>Arundo</taxon>
    </lineage>
</organism>
<dbReference type="EMBL" id="GBRH01228845">
    <property type="protein sequence ID" value="JAD69050.1"/>
    <property type="molecule type" value="Transcribed_RNA"/>
</dbReference>
<protein>
    <submittedName>
        <fullName evidence="2">GSVIVT01029553001</fullName>
    </submittedName>
</protein>
<evidence type="ECO:0000256" key="1">
    <source>
        <dbReference type="SAM" id="MobiDB-lite"/>
    </source>
</evidence>
<name>A0A0A9M7Y6_ARUDO</name>
<reference evidence="2" key="2">
    <citation type="journal article" date="2015" name="Data Brief">
        <title>Shoot transcriptome of the giant reed, Arundo donax.</title>
        <authorList>
            <person name="Barrero R.A."/>
            <person name="Guerrero F.D."/>
            <person name="Moolhuijzen P."/>
            <person name="Goolsby J.A."/>
            <person name="Tidwell J."/>
            <person name="Bellgard S.E."/>
            <person name="Bellgard M.I."/>
        </authorList>
    </citation>
    <scope>NUCLEOTIDE SEQUENCE</scope>
    <source>
        <tissue evidence="2">Shoot tissue taken approximately 20 cm above the soil surface</tissue>
    </source>
</reference>